<dbReference type="Gene3D" id="1.10.12.10">
    <property type="entry name" value="Lyase 2-enoyl-coa Hydratase, Chain A, domain 2"/>
    <property type="match status" value="1"/>
</dbReference>
<keyword evidence="2" id="KW-0456">Lyase</keyword>
<evidence type="ECO:0000313" key="3">
    <source>
        <dbReference type="Proteomes" id="UP000070282"/>
    </source>
</evidence>
<comment type="caution">
    <text evidence="2">The sequence shown here is derived from an EMBL/GenBank/DDBJ whole genome shotgun (WGS) entry which is preliminary data.</text>
</comment>
<reference evidence="3" key="1">
    <citation type="submission" date="2015-12" db="EMBL/GenBank/DDBJ databases">
        <authorList>
            <person name="Lima A."/>
            <person name="Farahani Zayas N."/>
            <person name="Castro Da Silva M.A."/>
            <person name="Cabral A."/>
            <person name="Pessatti M.L."/>
        </authorList>
    </citation>
    <scope>NUCLEOTIDE SEQUENCE [LARGE SCALE GENOMIC DNA]</scope>
    <source>
        <strain evidence="3">LAMA 842</strain>
    </source>
</reference>
<gene>
    <name evidence="2" type="ORF">J122_1486</name>
</gene>
<evidence type="ECO:0000313" key="2">
    <source>
        <dbReference type="EMBL" id="KXO10411.1"/>
    </source>
</evidence>
<protein>
    <submittedName>
        <fullName evidence="2">Methylglutaconyl-CoA hydratase</fullName>
        <ecNumber evidence="2">4.2.1.18</ecNumber>
    </submittedName>
</protein>
<dbReference type="SUPFAM" id="SSF52096">
    <property type="entry name" value="ClpP/crotonase"/>
    <property type="match status" value="1"/>
</dbReference>
<dbReference type="GO" id="GO:0004490">
    <property type="term" value="F:methylglutaconyl-CoA hydratase activity"/>
    <property type="evidence" value="ECO:0007669"/>
    <property type="project" value="UniProtKB-EC"/>
</dbReference>
<dbReference type="InterPro" id="IPR001753">
    <property type="entry name" value="Enoyl-CoA_hydra/iso"/>
</dbReference>
<dbReference type="CDD" id="cd06558">
    <property type="entry name" value="crotonase-like"/>
    <property type="match status" value="1"/>
</dbReference>
<comment type="similarity">
    <text evidence="1">Belongs to the enoyl-CoA hydratase/isomerase family.</text>
</comment>
<dbReference type="InterPro" id="IPR029045">
    <property type="entry name" value="ClpP/crotonase-like_dom_sf"/>
</dbReference>
<dbReference type="EMBL" id="LOCO01000006">
    <property type="protein sequence ID" value="KXO10411.1"/>
    <property type="molecule type" value="Genomic_DNA"/>
</dbReference>
<name>A0A137SD87_9GAMM</name>
<dbReference type="AlphaFoldDB" id="A0A137SD87"/>
<dbReference type="GO" id="GO:0008300">
    <property type="term" value="P:isoprenoid catabolic process"/>
    <property type="evidence" value="ECO:0007669"/>
    <property type="project" value="TreeGrafter"/>
</dbReference>
<dbReference type="InterPro" id="IPR051683">
    <property type="entry name" value="Enoyl-CoA_Hydratase/Isomerase"/>
</dbReference>
<evidence type="ECO:0000256" key="1">
    <source>
        <dbReference type="ARBA" id="ARBA00005254"/>
    </source>
</evidence>
<keyword evidence="3" id="KW-1185">Reference proteome</keyword>
<dbReference type="PANTHER" id="PTHR42964">
    <property type="entry name" value="ENOYL-COA HYDRATASE"/>
    <property type="match status" value="1"/>
</dbReference>
<dbReference type="InterPro" id="IPR014748">
    <property type="entry name" value="Enoyl-CoA_hydra_C"/>
</dbReference>
<dbReference type="PATRIC" id="fig|1306954.6.peg.3478"/>
<organism evidence="2 3">
    <name type="scientific">Marinobacter excellens LAMA 842</name>
    <dbReference type="NCBI Taxonomy" id="1306954"/>
    <lineage>
        <taxon>Bacteria</taxon>
        <taxon>Pseudomonadati</taxon>
        <taxon>Pseudomonadota</taxon>
        <taxon>Gammaproteobacteria</taxon>
        <taxon>Pseudomonadales</taxon>
        <taxon>Marinobacteraceae</taxon>
        <taxon>Marinobacter</taxon>
    </lineage>
</organism>
<proteinExistence type="inferred from homology"/>
<dbReference type="Gene3D" id="3.90.226.10">
    <property type="entry name" value="2-enoyl-CoA Hydratase, Chain A, domain 1"/>
    <property type="match status" value="1"/>
</dbReference>
<accession>A0A137SD87</accession>
<dbReference type="Pfam" id="PF00378">
    <property type="entry name" value="ECH_1"/>
    <property type="match status" value="1"/>
</dbReference>
<sequence length="273" mass="30180">MEDIAMTDQELAVRLNHRAKGVTEVVLNRPDKRNAFDDVIIQQLIKALEQVDADNNTHVVILRSEGKHFSAGADLGWMRRMADNSRQENLDDSRQLARLMNVLNHLSKPVIGLVQGAAFGGAVGLAACCDIVLATEKASFCLSEVKLGLIPAVISPYVVRAIGERQARRYFISAEVFTARQAEHFGLVHEVCEDESAMERRCDELLLQLALNGPEAMKAAKDLVFAVSHKVIGQDVIDDTAQRIADIRVGEEGQEGLNAFLNKRRANWIPESN</sequence>
<dbReference type="PANTHER" id="PTHR42964:SF1">
    <property type="entry name" value="POLYKETIDE BIOSYNTHESIS ENOYL-COA HYDRATASE PKSH-RELATED"/>
    <property type="match status" value="1"/>
</dbReference>
<dbReference type="Proteomes" id="UP000070282">
    <property type="component" value="Unassembled WGS sequence"/>
</dbReference>
<dbReference type="EC" id="4.2.1.18" evidence="2"/>